<dbReference type="Proteomes" id="UP000477083">
    <property type="component" value="Unassembled WGS sequence"/>
</dbReference>
<dbReference type="PROSITE" id="PS51318">
    <property type="entry name" value="TAT"/>
    <property type="match status" value="1"/>
</dbReference>
<dbReference type="InterPro" id="IPR006311">
    <property type="entry name" value="TAT_signal"/>
</dbReference>
<dbReference type="PANTHER" id="PTHR23026">
    <property type="entry name" value="NADPH NITROREDUCTASE"/>
    <property type="match status" value="1"/>
</dbReference>
<proteinExistence type="predicted"/>
<dbReference type="EMBL" id="WWNR01000008">
    <property type="protein sequence ID" value="MZQ89991.1"/>
    <property type="molecule type" value="Genomic_DNA"/>
</dbReference>
<keyword evidence="1" id="KW-0732">Signal</keyword>
<dbReference type="RefSeq" id="WP_161347154.1">
    <property type="nucleotide sequence ID" value="NZ_BMGW01000008.1"/>
</dbReference>
<dbReference type="InterPro" id="IPR050627">
    <property type="entry name" value="Nitroreductase/BluB"/>
</dbReference>
<sequence length="357" mass="37730">MNRRHLLTAGAATLALGAAGAAGWRAATGSQASYARYIARLRAPLADNPPMADLLRTASLAASGHNTQPWRFETAPGAITLHPDLTRATPVVDPDDHHLWVSLGCAMETLAIAASATGRPGETDGLGALTWRHTEGPPRPDPLLAAIPARQSTRAAYDGRPVPAADLAQLEQAGTMPGVRLILITDRAAMTRIGELIIAGNTAQMADPAFIAELKHWLRFSPRSAMATGDGLYAAASGNPVLPDALGRFAFDQVFTTEAENDKYARHTASSAGFAVFVADREDTAHWVAVGRACQRFALTATALGLKHAFLNQPVEVPALRPDLAALIGEPALRPDLVMRFGYGPALPWSPRRGAVA</sequence>
<dbReference type="OrthoDB" id="8156917at2"/>
<feature type="chain" id="PRO_5026946400" evidence="1">
    <location>
        <begin position="22"/>
        <end position="357"/>
    </location>
</feature>
<dbReference type="Gene3D" id="3.40.109.10">
    <property type="entry name" value="NADH Oxidase"/>
    <property type="match status" value="1"/>
</dbReference>
<comment type="caution">
    <text evidence="3">The sequence shown here is derived from an EMBL/GenBank/DDBJ whole genome shotgun (WGS) entry which is preliminary data.</text>
</comment>
<reference evidence="3 4" key="1">
    <citation type="submission" date="2020-01" db="EMBL/GenBank/DDBJ databases">
        <title>Frigidibacter albus SP32T (=CGMCC 1.13995T).</title>
        <authorList>
            <person name="Liao X."/>
        </authorList>
    </citation>
    <scope>NUCLEOTIDE SEQUENCE [LARGE SCALE GENOMIC DNA]</scope>
    <source>
        <strain evidence="3 4">SP32</strain>
    </source>
</reference>
<dbReference type="GO" id="GO:0016491">
    <property type="term" value="F:oxidoreductase activity"/>
    <property type="evidence" value="ECO:0007669"/>
    <property type="project" value="InterPro"/>
</dbReference>
<evidence type="ECO:0000256" key="1">
    <source>
        <dbReference type="SAM" id="SignalP"/>
    </source>
</evidence>
<evidence type="ECO:0000313" key="4">
    <source>
        <dbReference type="Proteomes" id="UP000477083"/>
    </source>
</evidence>
<dbReference type="InterPro" id="IPR000415">
    <property type="entry name" value="Nitroreductase-like"/>
</dbReference>
<gene>
    <name evidence="3" type="ORF">GS660_12920</name>
</gene>
<dbReference type="Pfam" id="PF00881">
    <property type="entry name" value="Nitroreductase"/>
    <property type="match status" value="1"/>
</dbReference>
<organism evidence="3 4">
    <name type="scientific">Frigidibacter albus</name>
    <dbReference type="NCBI Taxonomy" id="1465486"/>
    <lineage>
        <taxon>Bacteria</taxon>
        <taxon>Pseudomonadati</taxon>
        <taxon>Pseudomonadota</taxon>
        <taxon>Alphaproteobacteria</taxon>
        <taxon>Rhodobacterales</taxon>
        <taxon>Paracoccaceae</taxon>
        <taxon>Frigidibacter</taxon>
    </lineage>
</organism>
<name>A0A6L8VJL1_9RHOB</name>
<protein>
    <submittedName>
        <fullName evidence="3">Tat pathway signal protein</fullName>
    </submittedName>
</protein>
<dbReference type="PANTHER" id="PTHR23026:SF123">
    <property type="entry name" value="NAD(P)H NITROREDUCTASE RV3131-RELATED"/>
    <property type="match status" value="1"/>
</dbReference>
<feature type="domain" description="Nitroreductase" evidence="2">
    <location>
        <begin position="149"/>
        <end position="311"/>
    </location>
</feature>
<dbReference type="NCBIfam" id="NF047509">
    <property type="entry name" value="Rv3131_FMN_oxido"/>
    <property type="match status" value="1"/>
</dbReference>
<dbReference type="SUPFAM" id="SSF55469">
    <property type="entry name" value="FMN-dependent nitroreductase-like"/>
    <property type="match status" value="2"/>
</dbReference>
<accession>A0A6L8VJL1</accession>
<evidence type="ECO:0000259" key="2">
    <source>
        <dbReference type="Pfam" id="PF00881"/>
    </source>
</evidence>
<feature type="signal peptide" evidence="1">
    <location>
        <begin position="1"/>
        <end position="21"/>
    </location>
</feature>
<dbReference type="AlphaFoldDB" id="A0A6L8VJL1"/>
<keyword evidence="4" id="KW-1185">Reference proteome</keyword>
<dbReference type="InterPro" id="IPR029479">
    <property type="entry name" value="Nitroreductase"/>
</dbReference>
<evidence type="ECO:0000313" key="3">
    <source>
        <dbReference type="EMBL" id="MZQ89991.1"/>
    </source>
</evidence>